<sequence length="169" mass="19320">MTLEAVFDIFDHGVNAELHVRDVSDRLHVEDHFSRIVVSEIDIALQSTDLQQLADGLDFRRMGCSIDVAVKVERGISIISDEWADDLLWQRYETPFEMSKMFIAFFVKHSSIEPHELNHIMSNRNMRSVRNIESVAREFLKALDTLPRKSCAPSLKAGDKFDTGVTNPE</sequence>
<protein>
    <submittedName>
        <fullName evidence="1">Uncharacterized protein</fullName>
    </submittedName>
</protein>
<name>A0A0D2H7P5_9EURO</name>
<dbReference type="VEuPathDB" id="FungiDB:Z518_04389"/>
<dbReference type="AlphaFoldDB" id="A0A0D2H7P5"/>
<proteinExistence type="predicted"/>
<dbReference type="GeneID" id="25292460"/>
<gene>
    <name evidence="1" type="ORF">Z518_04389</name>
</gene>
<dbReference type="RefSeq" id="XP_013273549.1">
    <property type="nucleotide sequence ID" value="XM_013418095.1"/>
</dbReference>
<dbReference type="EMBL" id="KN847477">
    <property type="protein sequence ID" value="KIX06413.1"/>
    <property type="molecule type" value="Genomic_DNA"/>
</dbReference>
<dbReference type="HOGENOM" id="CLU_1579387_0_0_1"/>
<reference evidence="1 2" key="1">
    <citation type="submission" date="2015-01" db="EMBL/GenBank/DDBJ databases">
        <title>The Genome Sequence of Rhinocladiella mackenzie CBS 650.93.</title>
        <authorList>
            <consortium name="The Broad Institute Genomics Platform"/>
            <person name="Cuomo C."/>
            <person name="de Hoog S."/>
            <person name="Gorbushina A."/>
            <person name="Stielow B."/>
            <person name="Teixiera M."/>
            <person name="Abouelleil A."/>
            <person name="Chapman S.B."/>
            <person name="Priest M."/>
            <person name="Young S.K."/>
            <person name="Wortman J."/>
            <person name="Nusbaum C."/>
            <person name="Birren B."/>
        </authorList>
    </citation>
    <scope>NUCLEOTIDE SEQUENCE [LARGE SCALE GENOMIC DNA]</scope>
    <source>
        <strain evidence="1 2">CBS 650.93</strain>
    </source>
</reference>
<evidence type="ECO:0000313" key="2">
    <source>
        <dbReference type="Proteomes" id="UP000053617"/>
    </source>
</evidence>
<organism evidence="1 2">
    <name type="scientific">Rhinocladiella mackenziei CBS 650.93</name>
    <dbReference type="NCBI Taxonomy" id="1442369"/>
    <lineage>
        <taxon>Eukaryota</taxon>
        <taxon>Fungi</taxon>
        <taxon>Dikarya</taxon>
        <taxon>Ascomycota</taxon>
        <taxon>Pezizomycotina</taxon>
        <taxon>Eurotiomycetes</taxon>
        <taxon>Chaetothyriomycetidae</taxon>
        <taxon>Chaetothyriales</taxon>
        <taxon>Herpotrichiellaceae</taxon>
        <taxon>Rhinocladiella</taxon>
    </lineage>
</organism>
<keyword evidence="2" id="KW-1185">Reference proteome</keyword>
<accession>A0A0D2H7P5</accession>
<evidence type="ECO:0000313" key="1">
    <source>
        <dbReference type="EMBL" id="KIX06413.1"/>
    </source>
</evidence>
<dbReference type="Proteomes" id="UP000053617">
    <property type="component" value="Unassembled WGS sequence"/>
</dbReference>